<name>A0ABD2PZJ9_9PLAT</name>
<sequence length="279" mass="27093">MHVNLISGQLGNSAYSNNLVQLVMALRGGSTVSPNLPNAALLNILSAGAAGMNPLSQAVAAQHPHSAINANLLQAAALGSGICIGPGAGQPNAASLLAAASSALNPSAADQNTAALLAANHNIALLPQLATSIATGGLLGNPLAALGFSTNALASQQAASQNHVMYINPNDLNAAAMLSGAAGADVNAGSAASAVQQQDGVSKNGNIAGLMRAFSGGPTNNRPITPVSSASSAASMQTSTAANNAQSPQQNALMAAALQNCIAAGLGTVPTTATAANQK</sequence>
<accession>A0ABD2PZJ9</accession>
<comment type="caution">
    <text evidence="2">The sequence shown here is derived from an EMBL/GenBank/DDBJ whole genome shotgun (WGS) entry which is preliminary data.</text>
</comment>
<reference evidence="2 3" key="1">
    <citation type="submission" date="2024-11" db="EMBL/GenBank/DDBJ databases">
        <title>Adaptive evolution of stress response genes in parasites aligns with host niche diversity.</title>
        <authorList>
            <person name="Hahn C."/>
            <person name="Resl P."/>
        </authorList>
    </citation>
    <scope>NUCLEOTIDE SEQUENCE [LARGE SCALE GENOMIC DNA]</scope>
    <source>
        <strain evidence="2">EGGRZ-B1_66</strain>
        <tissue evidence="2">Body</tissue>
    </source>
</reference>
<dbReference type="EMBL" id="JBJKFK010001541">
    <property type="protein sequence ID" value="KAL3312811.1"/>
    <property type="molecule type" value="Genomic_DNA"/>
</dbReference>
<protein>
    <submittedName>
        <fullName evidence="2">Uncharacterized protein</fullName>
    </submittedName>
</protein>
<evidence type="ECO:0000256" key="1">
    <source>
        <dbReference type="SAM" id="MobiDB-lite"/>
    </source>
</evidence>
<evidence type="ECO:0000313" key="3">
    <source>
        <dbReference type="Proteomes" id="UP001626550"/>
    </source>
</evidence>
<evidence type="ECO:0000313" key="2">
    <source>
        <dbReference type="EMBL" id="KAL3312811.1"/>
    </source>
</evidence>
<dbReference type="AlphaFoldDB" id="A0ABD2PZJ9"/>
<dbReference type="Proteomes" id="UP001626550">
    <property type="component" value="Unassembled WGS sequence"/>
</dbReference>
<proteinExistence type="predicted"/>
<feature type="region of interest" description="Disordered" evidence="1">
    <location>
        <begin position="212"/>
        <end position="246"/>
    </location>
</feature>
<gene>
    <name evidence="2" type="ORF">Ciccas_008591</name>
</gene>
<feature type="compositionally biased region" description="Low complexity" evidence="1">
    <location>
        <begin position="228"/>
        <end position="246"/>
    </location>
</feature>
<organism evidence="2 3">
    <name type="scientific">Cichlidogyrus casuarinus</name>
    <dbReference type="NCBI Taxonomy" id="1844966"/>
    <lineage>
        <taxon>Eukaryota</taxon>
        <taxon>Metazoa</taxon>
        <taxon>Spiralia</taxon>
        <taxon>Lophotrochozoa</taxon>
        <taxon>Platyhelminthes</taxon>
        <taxon>Monogenea</taxon>
        <taxon>Monopisthocotylea</taxon>
        <taxon>Dactylogyridea</taxon>
        <taxon>Ancyrocephalidae</taxon>
        <taxon>Cichlidogyrus</taxon>
    </lineage>
</organism>
<keyword evidence="3" id="KW-1185">Reference proteome</keyword>
<feature type="compositionally biased region" description="Polar residues" evidence="1">
    <location>
        <begin position="217"/>
        <end position="227"/>
    </location>
</feature>